<evidence type="ECO:0000313" key="9">
    <source>
        <dbReference type="EMBL" id="MCQ1531415.1"/>
    </source>
</evidence>
<dbReference type="Pfam" id="PF12911">
    <property type="entry name" value="OppC_N"/>
    <property type="match status" value="1"/>
</dbReference>
<comment type="caution">
    <text evidence="9">The sequence shown here is derived from an EMBL/GenBank/DDBJ whole genome shotgun (WGS) entry which is preliminary data.</text>
</comment>
<keyword evidence="4 7" id="KW-0812">Transmembrane</keyword>
<evidence type="ECO:0000256" key="1">
    <source>
        <dbReference type="ARBA" id="ARBA00004651"/>
    </source>
</evidence>
<organism evidence="9 10">
    <name type="scientific">Lutispora saccharofermentans</name>
    <dbReference type="NCBI Taxonomy" id="3024236"/>
    <lineage>
        <taxon>Bacteria</taxon>
        <taxon>Bacillati</taxon>
        <taxon>Bacillota</taxon>
        <taxon>Clostridia</taxon>
        <taxon>Lutisporales</taxon>
        <taxon>Lutisporaceae</taxon>
        <taxon>Lutispora</taxon>
    </lineage>
</organism>
<protein>
    <submittedName>
        <fullName evidence="9">ABC transporter permease</fullName>
    </submittedName>
</protein>
<evidence type="ECO:0000256" key="5">
    <source>
        <dbReference type="ARBA" id="ARBA00022989"/>
    </source>
</evidence>
<dbReference type="CDD" id="cd06261">
    <property type="entry name" value="TM_PBP2"/>
    <property type="match status" value="1"/>
</dbReference>
<dbReference type="Pfam" id="PF00528">
    <property type="entry name" value="BPD_transp_1"/>
    <property type="match status" value="1"/>
</dbReference>
<dbReference type="InterPro" id="IPR025966">
    <property type="entry name" value="OppC_N"/>
</dbReference>
<dbReference type="SUPFAM" id="SSF161098">
    <property type="entry name" value="MetI-like"/>
    <property type="match status" value="1"/>
</dbReference>
<accession>A0ABT1NJG1</accession>
<sequence length="289" mass="31460">MWKRNKKGPKKGFWNDAWHRLKKNKSAMFALITLAALIICAIFADYIAPYPYDLQDYSHTFEFPSKQHLLGTDNFGRDILSRIIYGSRISLIVGFSSIIAAIIFGGLLGAISGYYGGKVDNTLMRAMDILMAIPGMLLAISLAAALKPGLFNLVIAIAIADIPGYARVVRASVLTIKDQEYIEAAQCIGASDSRIILKHIIPNCLAPIIVQATLGMAGAILSASALSFLGLGIQPPTPEWGSMLSSARQYIRAYWHMTTFPGVAIMITIFALNVLGDGLRDALDPRLKN</sequence>
<dbReference type="PANTHER" id="PTHR43386">
    <property type="entry name" value="OLIGOPEPTIDE TRANSPORT SYSTEM PERMEASE PROTEIN APPC"/>
    <property type="match status" value="1"/>
</dbReference>
<dbReference type="EMBL" id="JAJEKE010000022">
    <property type="protein sequence ID" value="MCQ1531415.1"/>
    <property type="molecule type" value="Genomic_DNA"/>
</dbReference>
<evidence type="ECO:0000256" key="4">
    <source>
        <dbReference type="ARBA" id="ARBA00022692"/>
    </source>
</evidence>
<dbReference type="PROSITE" id="PS50928">
    <property type="entry name" value="ABC_TM1"/>
    <property type="match status" value="1"/>
</dbReference>
<evidence type="ECO:0000313" key="10">
    <source>
        <dbReference type="Proteomes" id="UP001651880"/>
    </source>
</evidence>
<comment type="similarity">
    <text evidence="7">Belongs to the binding-protein-dependent transport system permease family.</text>
</comment>
<dbReference type="InterPro" id="IPR035906">
    <property type="entry name" value="MetI-like_sf"/>
</dbReference>
<keyword evidence="6 7" id="KW-0472">Membrane</keyword>
<evidence type="ECO:0000256" key="3">
    <source>
        <dbReference type="ARBA" id="ARBA00022475"/>
    </source>
</evidence>
<keyword evidence="2 7" id="KW-0813">Transport</keyword>
<evidence type="ECO:0000256" key="6">
    <source>
        <dbReference type="ARBA" id="ARBA00023136"/>
    </source>
</evidence>
<evidence type="ECO:0000259" key="8">
    <source>
        <dbReference type="PROSITE" id="PS50928"/>
    </source>
</evidence>
<dbReference type="RefSeq" id="WP_255228947.1">
    <property type="nucleotide sequence ID" value="NZ_JAJEKE010000022.1"/>
</dbReference>
<keyword evidence="5 7" id="KW-1133">Transmembrane helix</keyword>
<feature type="transmembrane region" description="Helical" evidence="7">
    <location>
        <begin position="89"/>
        <end position="111"/>
    </location>
</feature>
<evidence type="ECO:0000256" key="7">
    <source>
        <dbReference type="RuleBase" id="RU363032"/>
    </source>
</evidence>
<keyword evidence="10" id="KW-1185">Reference proteome</keyword>
<dbReference type="InterPro" id="IPR000515">
    <property type="entry name" value="MetI-like"/>
</dbReference>
<evidence type="ECO:0000256" key="2">
    <source>
        <dbReference type="ARBA" id="ARBA00022448"/>
    </source>
</evidence>
<feature type="transmembrane region" description="Helical" evidence="7">
    <location>
        <begin position="204"/>
        <end position="233"/>
    </location>
</feature>
<comment type="subcellular location">
    <subcellularLocation>
        <location evidence="1 7">Cell membrane</location>
        <topology evidence="1 7">Multi-pass membrane protein</topology>
    </subcellularLocation>
</comment>
<dbReference type="Gene3D" id="1.10.3720.10">
    <property type="entry name" value="MetI-like"/>
    <property type="match status" value="1"/>
</dbReference>
<dbReference type="InterPro" id="IPR050366">
    <property type="entry name" value="BP-dependent_transpt_permease"/>
</dbReference>
<dbReference type="PANTHER" id="PTHR43386:SF1">
    <property type="entry name" value="D,D-DIPEPTIDE TRANSPORT SYSTEM PERMEASE PROTEIN DDPC-RELATED"/>
    <property type="match status" value="1"/>
</dbReference>
<feature type="domain" description="ABC transmembrane type-1" evidence="8">
    <location>
        <begin position="87"/>
        <end position="276"/>
    </location>
</feature>
<reference evidence="9 10" key="1">
    <citation type="submission" date="2021-10" db="EMBL/GenBank/DDBJ databases">
        <title>Lutispora strain m25 sp. nov., a thermophilic, non-spore-forming bacterium isolated from a lab-scale methanogenic bioreactor digesting anaerobic sludge.</title>
        <authorList>
            <person name="El Houari A."/>
            <person name="Mcdonald J."/>
        </authorList>
    </citation>
    <scope>NUCLEOTIDE SEQUENCE [LARGE SCALE GENOMIC DNA]</scope>
    <source>
        <strain evidence="10">m25</strain>
    </source>
</reference>
<proteinExistence type="inferred from homology"/>
<gene>
    <name evidence="9" type="ORF">LJD61_18000</name>
</gene>
<dbReference type="Proteomes" id="UP001651880">
    <property type="component" value="Unassembled WGS sequence"/>
</dbReference>
<name>A0ABT1NJG1_9FIRM</name>
<keyword evidence="3" id="KW-1003">Cell membrane</keyword>
<feature type="transmembrane region" description="Helical" evidence="7">
    <location>
        <begin position="253"/>
        <end position="276"/>
    </location>
</feature>